<dbReference type="RefSeq" id="WP_119440106.1">
    <property type="nucleotide sequence ID" value="NZ_QWGR01000020.1"/>
</dbReference>
<dbReference type="EMBL" id="QWGR01000020">
    <property type="protein sequence ID" value="RIJ45760.1"/>
    <property type="molecule type" value="Genomic_DNA"/>
</dbReference>
<reference evidence="1 2" key="1">
    <citation type="submission" date="2018-08" db="EMBL/GenBank/DDBJ databases">
        <title>Pallidiluteibacterium maritimus gen. nov., sp. nov., isolated from coastal sediment.</title>
        <authorList>
            <person name="Zhou L.Y."/>
        </authorList>
    </citation>
    <scope>NUCLEOTIDE SEQUENCE [LARGE SCALE GENOMIC DNA]</scope>
    <source>
        <strain evidence="1 2">XSD2</strain>
    </source>
</reference>
<sequence length="81" mass="9422">MFNYPKPGFIFLLTFCDASQDSKLKWWNAEHATSLEIEGYGWCLTEIAAYAKLPEKAKENIRKPVWNQDKGILGPIKSYFY</sequence>
<organism evidence="1 2">
    <name type="scientific">Maribellus luteus</name>
    <dbReference type="NCBI Taxonomy" id="2305463"/>
    <lineage>
        <taxon>Bacteria</taxon>
        <taxon>Pseudomonadati</taxon>
        <taxon>Bacteroidota</taxon>
        <taxon>Bacteroidia</taxon>
        <taxon>Marinilabiliales</taxon>
        <taxon>Prolixibacteraceae</taxon>
        <taxon>Maribellus</taxon>
    </lineage>
</organism>
<proteinExistence type="predicted"/>
<dbReference type="AlphaFoldDB" id="A0A399SPW8"/>
<protein>
    <submittedName>
        <fullName evidence="1">Uncharacterized protein</fullName>
    </submittedName>
</protein>
<accession>A0A399SPW8</accession>
<comment type="caution">
    <text evidence="1">The sequence shown here is derived from an EMBL/GenBank/DDBJ whole genome shotgun (WGS) entry which is preliminary data.</text>
</comment>
<dbReference type="Proteomes" id="UP000265926">
    <property type="component" value="Unassembled WGS sequence"/>
</dbReference>
<gene>
    <name evidence="1" type="ORF">D1614_21735</name>
</gene>
<name>A0A399SPW8_9BACT</name>
<evidence type="ECO:0000313" key="2">
    <source>
        <dbReference type="Proteomes" id="UP000265926"/>
    </source>
</evidence>
<keyword evidence="2" id="KW-1185">Reference proteome</keyword>
<dbReference type="Gene3D" id="2.60.120.260">
    <property type="entry name" value="Galactose-binding domain-like"/>
    <property type="match status" value="1"/>
</dbReference>
<evidence type="ECO:0000313" key="1">
    <source>
        <dbReference type="EMBL" id="RIJ45760.1"/>
    </source>
</evidence>